<feature type="region of interest" description="Disordered" evidence="1">
    <location>
        <begin position="364"/>
        <end position="512"/>
    </location>
</feature>
<feature type="region of interest" description="Disordered" evidence="1">
    <location>
        <begin position="171"/>
        <end position="229"/>
    </location>
</feature>
<feature type="compositionally biased region" description="Polar residues" evidence="1">
    <location>
        <begin position="1054"/>
        <end position="1064"/>
    </location>
</feature>
<keyword evidence="3" id="KW-1185">Reference proteome</keyword>
<feature type="compositionally biased region" description="Basic and acidic residues" evidence="1">
    <location>
        <begin position="474"/>
        <end position="483"/>
    </location>
</feature>
<feature type="compositionally biased region" description="Polar residues" evidence="1">
    <location>
        <begin position="1072"/>
        <end position="1087"/>
    </location>
</feature>
<feature type="compositionally biased region" description="Basic and acidic residues" evidence="1">
    <location>
        <begin position="364"/>
        <end position="375"/>
    </location>
</feature>
<feature type="compositionally biased region" description="Polar residues" evidence="1">
    <location>
        <begin position="593"/>
        <end position="605"/>
    </location>
</feature>
<feature type="compositionally biased region" description="Polar residues" evidence="1">
    <location>
        <begin position="59"/>
        <end position="72"/>
    </location>
</feature>
<feature type="compositionally biased region" description="Polar residues" evidence="1">
    <location>
        <begin position="484"/>
        <end position="503"/>
    </location>
</feature>
<feature type="compositionally biased region" description="Basic and acidic residues" evidence="1">
    <location>
        <begin position="429"/>
        <end position="440"/>
    </location>
</feature>
<feature type="region of interest" description="Disordered" evidence="1">
    <location>
        <begin position="52"/>
        <end position="72"/>
    </location>
</feature>
<comment type="caution">
    <text evidence="2">The sequence shown here is derived from an EMBL/GenBank/DDBJ whole genome shotgun (WGS) entry which is preliminary data.</text>
</comment>
<feature type="compositionally biased region" description="Polar residues" evidence="1">
    <location>
        <begin position="878"/>
        <end position="919"/>
    </location>
</feature>
<accession>A0A8H5SWB6</accession>
<evidence type="ECO:0000313" key="3">
    <source>
        <dbReference type="Proteomes" id="UP000567885"/>
    </source>
</evidence>
<feature type="compositionally biased region" description="Polar residues" evidence="1">
    <location>
        <begin position="626"/>
        <end position="638"/>
    </location>
</feature>
<feature type="compositionally biased region" description="Basic residues" evidence="1">
    <location>
        <begin position="207"/>
        <end position="222"/>
    </location>
</feature>
<feature type="compositionally biased region" description="Low complexity" evidence="1">
    <location>
        <begin position="1012"/>
        <end position="1021"/>
    </location>
</feature>
<sequence>MLLNSRDMIASTRPIDLTRDDASSQSPWTSRLKIKTRGATFTANRYGVYETHKRKRQDTFQSSQKRPRLESTTKSIHYDAVYQNGRAVKKHIIVRAPPDISRPGRYYIIRCDQHDTIFEDNPVQAAMAHIWAKHKSVEASYDSVIDFLGCEVIGCDDEKLEENNSAARTAFERGDEQPARDNIRVRSLPSPEPQQVKKSDVQSSRDRRIKNRKTTRSKRHSGQRSGSSEELDLIPGKVYIIYWTESKQWFAGVLLPLQDLESIGIYDSIEKTGLLNNLPDCYQYDTSSMSFSWARGYEDGGPRSLERYFAFVFFEGVKFPQESHVAWIPLDDIQEWDEQKAQMIEHSHQALDYLKKCEANKPRELTRNDEIRDSADDSEDELSLLGPQSRQETAEKLPAQGNGSVTPETAEEPGSSEEKEVEDETSEGEAIHHPKQKPLEENDQNVLMDTEEDTAKEARTVPQQEDSEENNDAMQEREEDEHNTIISTQQDTAQTGLRASTPNEFGKNTDLNTQQLEQTTFINTQEDEAANQLEWNELEGDIAPTQMDETDELLVPETQQDEVKIIYEHSRPEEAHNVLDENEQEMILDVQNDLSGATTQINSPEESADETGDADETLPNLPIDSPKSTTEGLPQQNDTGEEVEETAQESTAHKLVLDRSASIDIENLLSEGMDLEMHMSQSEQPGIPDSPPTSSSVTQVSFSPLITSRDDTQIKLSLNRSESPCDKTPRQHIKYADMGQKGSLQSRYIPFSSQGRTPTPNVEVNTTSAEPLISNTPTDDSGTQQQQEVPGRILSPVLCTQNSCAAPTMEDTTPASQPSSAEIPFRSSRTPWQPDIAATALPSMVLSDTGAITEQGSPSASASTSASTSPHQPPVDIFQTNAGLSRNSNTQDIKSRYQVPSDTPFQSSVIPRNSQTIMESPQRPGSHRDSDGSRALASPPLPPQRLAATGGPWPDTIHREFSASQPLPSMRLPAGGANRDMVPEVMASPPRPNTSLSRPAPAGSQPPLQQATSSSESSPTSIPRNIPVGSISKSIPPPHQSRTPLPDSAPLYHSVSQPISQPQQHAVARPDFTSSYRPASQAMTSPRQPAMKAPRRSPIAQSQTAHQVEASPRIAAMSISRPDSVILCPLTNQQPRMPSPRLLAMTLSRPGSAVQSIATPQVMASPRSSAPEILRRNSITRSPPYSRPMASPYQHAMELSRPNTGVYERSEPYVGIAPSYYGTTTTQPDPIRAHILASADG</sequence>
<feature type="compositionally biased region" description="Basic and acidic residues" evidence="1">
    <location>
        <begin position="195"/>
        <end position="206"/>
    </location>
</feature>
<proteinExistence type="predicted"/>
<feature type="compositionally biased region" description="Low complexity" evidence="1">
    <location>
        <begin position="692"/>
        <end position="704"/>
    </location>
</feature>
<protein>
    <submittedName>
        <fullName evidence="2">Uncharacterized protein</fullName>
    </submittedName>
</protein>
<evidence type="ECO:0000313" key="2">
    <source>
        <dbReference type="EMBL" id="KAF5660236.1"/>
    </source>
</evidence>
<feature type="compositionally biased region" description="Acidic residues" evidence="1">
    <location>
        <begin position="409"/>
        <end position="427"/>
    </location>
</feature>
<feature type="compositionally biased region" description="Acidic residues" evidence="1">
    <location>
        <begin position="606"/>
        <end position="616"/>
    </location>
</feature>
<dbReference type="EMBL" id="JAAGWQ010000199">
    <property type="protein sequence ID" value="KAF5660236.1"/>
    <property type="molecule type" value="Genomic_DNA"/>
</dbReference>
<gene>
    <name evidence="2" type="ORF">FHETE_9065</name>
</gene>
<feature type="compositionally biased region" description="Basic and acidic residues" evidence="1">
    <location>
        <begin position="171"/>
        <end position="184"/>
    </location>
</feature>
<organism evidence="2 3">
    <name type="scientific">Fusarium heterosporum</name>
    <dbReference type="NCBI Taxonomy" id="42747"/>
    <lineage>
        <taxon>Eukaryota</taxon>
        <taxon>Fungi</taxon>
        <taxon>Dikarya</taxon>
        <taxon>Ascomycota</taxon>
        <taxon>Pezizomycotina</taxon>
        <taxon>Sordariomycetes</taxon>
        <taxon>Hypocreomycetidae</taxon>
        <taxon>Hypocreales</taxon>
        <taxon>Nectriaceae</taxon>
        <taxon>Fusarium</taxon>
        <taxon>Fusarium heterosporum species complex</taxon>
    </lineage>
</organism>
<feature type="region of interest" description="Disordered" evidence="1">
    <location>
        <begin position="678"/>
        <end position="833"/>
    </location>
</feature>
<dbReference type="Proteomes" id="UP000567885">
    <property type="component" value="Unassembled WGS sequence"/>
</dbReference>
<dbReference type="OrthoDB" id="4835412at2759"/>
<feature type="compositionally biased region" description="Polar residues" evidence="1">
    <location>
        <begin position="798"/>
        <end position="820"/>
    </location>
</feature>
<feature type="compositionally biased region" description="Low complexity" evidence="1">
    <location>
        <begin position="857"/>
        <end position="870"/>
    </location>
</feature>
<feature type="compositionally biased region" description="Polar residues" evidence="1">
    <location>
        <begin position="742"/>
        <end position="788"/>
    </location>
</feature>
<reference evidence="2 3" key="1">
    <citation type="submission" date="2020-05" db="EMBL/GenBank/DDBJ databases">
        <title>Identification and distribution of gene clusters putatively required for synthesis of sphingolipid metabolism inhibitors in phylogenetically diverse species of the filamentous fungus Fusarium.</title>
        <authorList>
            <person name="Kim H.-S."/>
            <person name="Busman M."/>
            <person name="Brown D.W."/>
            <person name="Divon H."/>
            <person name="Uhlig S."/>
            <person name="Proctor R.H."/>
        </authorList>
    </citation>
    <scope>NUCLEOTIDE SEQUENCE [LARGE SCALE GENOMIC DNA]</scope>
    <source>
        <strain evidence="2 3">NRRL 20693</strain>
    </source>
</reference>
<evidence type="ECO:0000256" key="1">
    <source>
        <dbReference type="SAM" id="MobiDB-lite"/>
    </source>
</evidence>
<feature type="region of interest" description="Disordered" evidence="1">
    <location>
        <begin position="847"/>
        <end position="1111"/>
    </location>
</feature>
<name>A0A8H5SWB6_FUSHE</name>
<feature type="region of interest" description="Disordered" evidence="1">
    <location>
        <begin position="593"/>
        <end position="659"/>
    </location>
</feature>
<dbReference type="AlphaFoldDB" id="A0A8H5SWB6"/>